<sequence>MKYLIINPYYNETNGIENSIKNTLAALDGKMDVELFANTKNLNKKQFQKAVYNYVTSKFGTEEVIIEAPEARASTLLLPKEYNVHLRLHCPLAVAQKYDGFKPDETIYSEELRVIHKAKAVSSPSYGLLKEMKNEIDSDNIFVFKNQYNKNIKLYESEEKEYDVVFMGRFQKLKGIEYLNPILERLPENYKVLLFGKNSSKFKFSPNIKCSITVKEHIANDERFELVGKAKTLMMLSRFENCSMVILEALAAGTVVTCWDVGGNSEIASPDVMQVIPFEDIEKLVSEVMDICETNHYPSTEKFMDALSKIDQDFASGVVSVVDHLLSNEGEEKKIYKGLNCSSQHQFDYSKEFKTANNEFLENPFGKRVLGFTISNEHIEEMWVPVVQKLGLEARYVCRRPLGFHTVFKNPFPVEPKEFTQYDWIENPTRLIKNINNYKPNKLLFHNGLHPMYQDVLDEVKKLGIPFIYSELGWFPQKDHVYFDRWGTNGQSYLASLSAEAFCRKSINDEGLKAKKVKGDHVLVVTQLENDTNLIVNSPLFKKNYAFIKHVLKEIPAAEKVIIKVHPLDKHWEQLKDFESDRVTVIKEGNLEELLSKSKAVIGINSTVLIQALEYDINIYSYGYGLLDNKGATISCLEAPLSKQWKNELVGSRKRRDMLIEGFKSRQINIRELENLSPESLVNNIAFEPFLFANQEDFSKLNAYVKKMEQVNNDSKKSTEKEKAVTNKSKADKEKSTKPTTNKTNTSTGKNDILKEKTASKNTTGSQASNKPKAPNKNTAVAAKKLQNAPKKTFTQLWSRRFTKFRKNPKIVITFLLKKLQ</sequence>
<evidence type="ECO:0000313" key="5">
    <source>
        <dbReference type="Proteomes" id="UP000234950"/>
    </source>
</evidence>
<reference evidence="4 5" key="1">
    <citation type="submission" date="2017-11" db="EMBL/GenBank/DDBJ databases">
        <title>Comparitive Functional Genomics of Dry Heat Resistant strains isolated from the Viking Spacecraft.</title>
        <authorList>
            <person name="Seuylemezian A."/>
            <person name="Cooper K."/>
            <person name="Vaishampayan P."/>
        </authorList>
    </citation>
    <scope>NUCLEOTIDE SEQUENCE [LARGE SCALE GENOMIC DNA]</scope>
    <source>
        <strain evidence="4 5">V32-6</strain>
    </source>
</reference>
<feature type="compositionally biased region" description="Low complexity" evidence="2">
    <location>
        <begin position="738"/>
        <end position="751"/>
    </location>
</feature>
<feature type="compositionally biased region" description="Polar residues" evidence="2">
    <location>
        <begin position="760"/>
        <end position="770"/>
    </location>
</feature>
<gene>
    <name evidence="4" type="ORF">CVD27_24900</name>
</gene>
<protein>
    <recommendedName>
        <fullName evidence="3">Glycosyl transferase family 1 domain-containing protein</fullName>
    </recommendedName>
</protein>
<feature type="domain" description="Glycosyl transferase family 1" evidence="3">
    <location>
        <begin position="155"/>
        <end position="295"/>
    </location>
</feature>
<dbReference type="Pfam" id="PF00534">
    <property type="entry name" value="Glycos_transf_1"/>
    <property type="match status" value="1"/>
</dbReference>
<dbReference type="Proteomes" id="UP000234950">
    <property type="component" value="Unassembled WGS sequence"/>
</dbReference>
<proteinExistence type="predicted"/>
<organism evidence="4 5">
    <name type="scientific">Neobacillus cucumis</name>
    <dbReference type="NCBI Taxonomy" id="1740721"/>
    <lineage>
        <taxon>Bacteria</taxon>
        <taxon>Bacillati</taxon>
        <taxon>Bacillota</taxon>
        <taxon>Bacilli</taxon>
        <taxon>Bacillales</taxon>
        <taxon>Bacillaceae</taxon>
        <taxon>Neobacillus</taxon>
    </lineage>
</organism>
<name>A0A2N5H7K2_9BACI</name>
<keyword evidence="1" id="KW-0808">Transferase</keyword>
<dbReference type="Gene3D" id="3.40.50.2000">
    <property type="entry name" value="Glycogen Phosphorylase B"/>
    <property type="match status" value="1"/>
</dbReference>
<dbReference type="InterPro" id="IPR007833">
    <property type="entry name" value="Capsule_polysaccharide_synth"/>
</dbReference>
<keyword evidence="5" id="KW-1185">Reference proteome</keyword>
<evidence type="ECO:0000256" key="1">
    <source>
        <dbReference type="ARBA" id="ARBA00022679"/>
    </source>
</evidence>
<dbReference type="Pfam" id="PF05159">
    <property type="entry name" value="Capsule_synth"/>
    <property type="match status" value="1"/>
</dbReference>
<dbReference type="RefSeq" id="WP_101651496.1">
    <property type="nucleotide sequence ID" value="NZ_PGVE01000094.1"/>
</dbReference>
<dbReference type="PANTHER" id="PTHR46401:SF2">
    <property type="entry name" value="GLYCOSYLTRANSFERASE WBBK-RELATED"/>
    <property type="match status" value="1"/>
</dbReference>
<dbReference type="InterPro" id="IPR001296">
    <property type="entry name" value="Glyco_trans_1"/>
</dbReference>
<dbReference type="SUPFAM" id="SSF53756">
    <property type="entry name" value="UDP-Glycosyltransferase/glycogen phosphorylase"/>
    <property type="match status" value="1"/>
</dbReference>
<dbReference type="EMBL" id="PGVE01000094">
    <property type="protein sequence ID" value="PLS01499.1"/>
    <property type="molecule type" value="Genomic_DNA"/>
</dbReference>
<dbReference type="GO" id="GO:0000271">
    <property type="term" value="P:polysaccharide biosynthetic process"/>
    <property type="evidence" value="ECO:0007669"/>
    <property type="project" value="InterPro"/>
</dbReference>
<dbReference type="PANTHER" id="PTHR46401">
    <property type="entry name" value="GLYCOSYLTRANSFERASE WBBK-RELATED"/>
    <property type="match status" value="1"/>
</dbReference>
<comment type="caution">
    <text evidence="4">The sequence shown here is derived from an EMBL/GenBank/DDBJ whole genome shotgun (WGS) entry which is preliminary data.</text>
</comment>
<feature type="region of interest" description="Disordered" evidence="2">
    <location>
        <begin position="711"/>
        <end position="778"/>
    </location>
</feature>
<evidence type="ECO:0000313" key="4">
    <source>
        <dbReference type="EMBL" id="PLS01499.1"/>
    </source>
</evidence>
<dbReference type="GO" id="GO:0016757">
    <property type="term" value="F:glycosyltransferase activity"/>
    <property type="evidence" value="ECO:0007669"/>
    <property type="project" value="InterPro"/>
</dbReference>
<evidence type="ECO:0000259" key="3">
    <source>
        <dbReference type="Pfam" id="PF00534"/>
    </source>
</evidence>
<accession>A0A2N5H7K2</accession>
<dbReference type="OrthoDB" id="179766at2"/>
<feature type="compositionally biased region" description="Basic and acidic residues" evidence="2">
    <location>
        <begin position="711"/>
        <end position="737"/>
    </location>
</feature>
<dbReference type="AlphaFoldDB" id="A0A2N5H7K2"/>
<evidence type="ECO:0000256" key="2">
    <source>
        <dbReference type="SAM" id="MobiDB-lite"/>
    </source>
</evidence>
<dbReference type="GO" id="GO:0015774">
    <property type="term" value="P:polysaccharide transport"/>
    <property type="evidence" value="ECO:0007669"/>
    <property type="project" value="InterPro"/>
</dbReference>